<dbReference type="PROSITE" id="PS50929">
    <property type="entry name" value="ABC_TM1F"/>
    <property type="match status" value="1"/>
</dbReference>
<dbReference type="PROSITE" id="PS50893">
    <property type="entry name" value="ABC_TRANSPORTER_2"/>
    <property type="match status" value="1"/>
</dbReference>
<evidence type="ECO:0000259" key="11">
    <source>
        <dbReference type="PROSITE" id="PS50929"/>
    </source>
</evidence>
<dbReference type="Pfam" id="PF00005">
    <property type="entry name" value="ABC_tran"/>
    <property type="match status" value="1"/>
</dbReference>
<reference evidence="12 13" key="1">
    <citation type="submission" date="2016-11" db="EMBL/GenBank/DDBJ databases">
        <title>Comparative genomics of Bartonella apis.</title>
        <authorList>
            <person name="Engel P."/>
        </authorList>
    </citation>
    <scope>NUCLEOTIDE SEQUENCE [LARGE SCALE GENOMIC DNA]</scope>
    <source>
        <strain evidence="12 13">BBC0122</strain>
    </source>
</reference>
<evidence type="ECO:0000256" key="1">
    <source>
        <dbReference type="ARBA" id="ARBA00004651"/>
    </source>
</evidence>
<accession>A0A1U9MJN9</accession>
<feature type="domain" description="ABC transporter" evidence="10">
    <location>
        <begin position="378"/>
        <end position="591"/>
    </location>
</feature>
<comment type="subcellular location">
    <subcellularLocation>
        <location evidence="1">Cell membrane</location>
        <topology evidence="1">Multi-pass membrane protein</topology>
    </subcellularLocation>
</comment>
<dbReference type="PANTHER" id="PTHR24221:SF261">
    <property type="entry name" value="GLUTATHIONE_L-CYSTEINE TRANSPORT SYSTEM ATP-BINDING_PERMEASE PROTEIN CYDD"/>
    <property type="match status" value="1"/>
</dbReference>
<dbReference type="Gene3D" id="1.20.1560.10">
    <property type="entry name" value="ABC transporter type 1, transmembrane domain"/>
    <property type="match status" value="1"/>
</dbReference>
<evidence type="ECO:0000256" key="3">
    <source>
        <dbReference type="ARBA" id="ARBA00022692"/>
    </source>
</evidence>
<comment type="similarity">
    <text evidence="2">Belongs to the ABC transporter superfamily.</text>
</comment>
<dbReference type="GO" id="GO:0016887">
    <property type="term" value="F:ATP hydrolysis activity"/>
    <property type="evidence" value="ECO:0007669"/>
    <property type="project" value="InterPro"/>
</dbReference>
<evidence type="ECO:0000256" key="8">
    <source>
        <dbReference type="SAM" id="MobiDB-lite"/>
    </source>
</evidence>
<dbReference type="CDD" id="cd18584">
    <property type="entry name" value="ABC_6TM_AarD_CydD"/>
    <property type="match status" value="1"/>
</dbReference>
<evidence type="ECO:0000313" key="13">
    <source>
        <dbReference type="Proteomes" id="UP000189632"/>
    </source>
</evidence>
<dbReference type="InterPro" id="IPR036640">
    <property type="entry name" value="ABC1_TM_sf"/>
</dbReference>
<dbReference type="AlphaFoldDB" id="A0A1U9MJN9"/>
<evidence type="ECO:0000256" key="4">
    <source>
        <dbReference type="ARBA" id="ARBA00022741"/>
    </source>
</evidence>
<organism evidence="12 13">
    <name type="scientific">Bartonella choladocola</name>
    <dbReference type="NCBI Taxonomy" id="2750995"/>
    <lineage>
        <taxon>Bacteria</taxon>
        <taxon>Pseudomonadati</taxon>
        <taxon>Pseudomonadota</taxon>
        <taxon>Alphaproteobacteria</taxon>
        <taxon>Hyphomicrobiales</taxon>
        <taxon>Bartonellaceae</taxon>
        <taxon>Bartonella</taxon>
    </lineage>
</organism>
<evidence type="ECO:0000256" key="6">
    <source>
        <dbReference type="ARBA" id="ARBA00022989"/>
    </source>
</evidence>
<dbReference type="SMART" id="SM00382">
    <property type="entry name" value="AAA"/>
    <property type="match status" value="1"/>
</dbReference>
<feature type="transmembrane region" description="Helical" evidence="9">
    <location>
        <begin position="154"/>
        <end position="187"/>
    </location>
</feature>
<feature type="transmembrane region" description="Helical" evidence="9">
    <location>
        <begin position="64"/>
        <end position="87"/>
    </location>
</feature>
<dbReference type="InterPro" id="IPR027417">
    <property type="entry name" value="P-loop_NTPase"/>
</dbReference>
<evidence type="ECO:0000259" key="10">
    <source>
        <dbReference type="PROSITE" id="PS50893"/>
    </source>
</evidence>
<evidence type="ECO:0000256" key="9">
    <source>
        <dbReference type="SAM" id="Phobius"/>
    </source>
</evidence>
<name>A0A1U9MJN9_9HYPH</name>
<evidence type="ECO:0000313" key="12">
    <source>
        <dbReference type="EMBL" id="AQT48124.1"/>
    </source>
</evidence>
<dbReference type="SUPFAM" id="SSF90123">
    <property type="entry name" value="ABC transporter transmembrane region"/>
    <property type="match status" value="1"/>
</dbReference>
<dbReference type="Gene3D" id="3.40.50.300">
    <property type="entry name" value="P-loop containing nucleotide triphosphate hydrolases"/>
    <property type="match status" value="1"/>
</dbReference>
<gene>
    <name evidence="12" type="ORF">BBC0122_020310</name>
</gene>
<dbReference type="InterPro" id="IPR003593">
    <property type="entry name" value="AAA+_ATPase"/>
</dbReference>
<dbReference type="SUPFAM" id="SSF52540">
    <property type="entry name" value="P-loop containing nucleoside triphosphate hydrolases"/>
    <property type="match status" value="1"/>
</dbReference>
<dbReference type="InterPro" id="IPR003439">
    <property type="entry name" value="ABC_transporter-like_ATP-bd"/>
</dbReference>
<dbReference type="GO" id="GO:0042883">
    <property type="term" value="P:cysteine transport"/>
    <property type="evidence" value="ECO:0007669"/>
    <property type="project" value="InterPro"/>
</dbReference>
<dbReference type="InterPro" id="IPR014216">
    <property type="entry name" value="ABC_transptr_CydD"/>
</dbReference>
<dbReference type="GO" id="GO:0005524">
    <property type="term" value="F:ATP binding"/>
    <property type="evidence" value="ECO:0007669"/>
    <property type="project" value="UniProtKB-KW"/>
</dbReference>
<feature type="transmembrane region" description="Helical" evidence="9">
    <location>
        <begin position="32"/>
        <end position="57"/>
    </location>
</feature>
<evidence type="ECO:0000256" key="2">
    <source>
        <dbReference type="ARBA" id="ARBA00005417"/>
    </source>
</evidence>
<dbReference type="Pfam" id="PF00664">
    <property type="entry name" value="ABC_membrane"/>
    <property type="match status" value="1"/>
</dbReference>
<protein>
    <submittedName>
        <fullName evidence="12">ATP-binding cassette, subfamily C, CydD</fullName>
    </submittedName>
</protein>
<dbReference type="CDD" id="cd03228">
    <property type="entry name" value="ABCC_MRP_Like"/>
    <property type="match status" value="1"/>
</dbReference>
<dbReference type="GO" id="GO:0140359">
    <property type="term" value="F:ABC-type transporter activity"/>
    <property type="evidence" value="ECO:0007669"/>
    <property type="project" value="InterPro"/>
</dbReference>
<dbReference type="KEGG" id="bapi:BBC0122_020310"/>
<evidence type="ECO:0000256" key="7">
    <source>
        <dbReference type="ARBA" id="ARBA00023136"/>
    </source>
</evidence>
<feature type="domain" description="ABC transmembrane type-1" evidence="11">
    <location>
        <begin position="36"/>
        <end position="321"/>
    </location>
</feature>
<keyword evidence="7 9" id="KW-0472">Membrane</keyword>
<feature type="compositionally biased region" description="Polar residues" evidence="8">
    <location>
        <begin position="351"/>
        <end position="362"/>
    </location>
</feature>
<dbReference type="InterPro" id="IPR039421">
    <property type="entry name" value="Type_1_exporter"/>
</dbReference>
<feature type="region of interest" description="Disordered" evidence="8">
    <location>
        <begin position="351"/>
        <end position="370"/>
    </location>
</feature>
<keyword evidence="6 9" id="KW-1133">Transmembrane helix</keyword>
<keyword evidence="3 9" id="KW-0812">Transmembrane</keyword>
<dbReference type="PANTHER" id="PTHR24221">
    <property type="entry name" value="ATP-BINDING CASSETTE SUB-FAMILY B"/>
    <property type="match status" value="1"/>
</dbReference>
<dbReference type="STRING" id="1686310.BBC0244_019030"/>
<proteinExistence type="inferred from homology"/>
<dbReference type="PROSITE" id="PS00211">
    <property type="entry name" value="ABC_TRANSPORTER_1"/>
    <property type="match status" value="1"/>
</dbReference>
<dbReference type="InterPro" id="IPR011527">
    <property type="entry name" value="ABC1_TM_dom"/>
</dbReference>
<keyword evidence="5 12" id="KW-0067">ATP-binding</keyword>
<dbReference type="NCBIfam" id="TIGR02857">
    <property type="entry name" value="CydD"/>
    <property type="match status" value="1"/>
</dbReference>
<keyword evidence="4" id="KW-0547">Nucleotide-binding</keyword>
<sequence>MRQSAATILYVLTVKAGQIDMENERAGLQPRLTLPQIIFSLLPLFWIAEAALLSLIVAKADGALSTIIIAGCAIIVLAAIKACLGYYSELDLFKNSRENLNGWRKRGLTHLNFLSPLSKKRMPGGEAANILVDQGETLVSWNAKYRPLMVRAAVVPLVILCLVLPFSWLACLLLFITAPIIPLFWAIIGAKAQKAAKEQWQEMGEMNGYLLDRLRGIKTLRILDATFWSAKRLARQSDDLITRTMKVLRIAFLSSAVLELFSALGVALMAVYIGFHLLGVITIGFWGNKLSLAEGLFILLLAPSFFEPLRELASVWHDRVAGKAAMENFTKLVGKGETIVHQSSNVEQLPNFQQSPDVQPSYDSKPKEIASPKSGTAIEIDNISFGFIPEKPVFKNFSLKIGRQEKVALTGKSGAGKSVLLALIAGLIQADKGVIKVNGLTVNGTNIDEIRAKIGWMGAKPYWFDQSILSNITFNRKFDNIDDYLDLANLHDFANERKYQRLGEGGTGVSGGEAARLSLVRLALEKGRNILLIDEPTAHLDPESAKIVIDALIKISGGNSLLVATHDPELFKRMDRVIELSPEVNCRESER</sequence>
<keyword evidence="13" id="KW-1185">Reference proteome</keyword>
<dbReference type="GO" id="GO:0034040">
    <property type="term" value="F:ATPase-coupled lipid transmembrane transporter activity"/>
    <property type="evidence" value="ECO:0007669"/>
    <property type="project" value="TreeGrafter"/>
</dbReference>
<dbReference type="EMBL" id="CP015625">
    <property type="protein sequence ID" value="AQT48124.1"/>
    <property type="molecule type" value="Genomic_DNA"/>
</dbReference>
<dbReference type="Proteomes" id="UP000189632">
    <property type="component" value="Chromosome"/>
</dbReference>
<dbReference type="InterPro" id="IPR017871">
    <property type="entry name" value="ABC_transporter-like_CS"/>
</dbReference>
<feature type="transmembrane region" description="Helical" evidence="9">
    <location>
        <begin position="250"/>
        <end position="275"/>
    </location>
</feature>
<evidence type="ECO:0000256" key="5">
    <source>
        <dbReference type="ARBA" id="ARBA00022840"/>
    </source>
</evidence>
<dbReference type="GO" id="GO:0005886">
    <property type="term" value="C:plasma membrane"/>
    <property type="evidence" value="ECO:0007669"/>
    <property type="project" value="UniProtKB-SubCell"/>
</dbReference>